<feature type="compositionally biased region" description="Polar residues" evidence="1">
    <location>
        <begin position="25"/>
        <end position="34"/>
    </location>
</feature>
<feature type="compositionally biased region" description="Low complexity" evidence="1">
    <location>
        <begin position="298"/>
        <end position="311"/>
    </location>
</feature>
<evidence type="ECO:0000256" key="1">
    <source>
        <dbReference type="SAM" id="MobiDB-lite"/>
    </source>
</evidence>
<name>A0AAV7LT42_PLEWA</name>
<comment type="caution">
    <text evidence="2">The sequence shown here is derived from an EMBL/GenBank/DDBJ whole genome shotgun (WGS) entry which is preliminary data.</text>
</comment>
<protein>
    <submittedName>
        <fullName evidence="2">Uncharacterized protein</fullName>
    </submittedName>
</protein>
<dbReference type="EMBL" id="JANPWB010000015">
    <property type="protein sequence ID" value="KAJ1093745.1"/>
    <property type="molecule type" value="Genomic_DNA"/>
</dbReference>
<feature type="compositionally biased region" description="Low complexity" evidence="1">
    <location>
        <begin position="326"/>
        <end position="339"/>
    </location>
</feature>
<feature type="compositionally biased region" description="Basic and acidic residues" evidence="1">
    <location>
        <begin position="38"/>
        <end position="49"/>
    </location>
</feature>
<evidence type="ECO:0000313" key="2">
    <source>
        <dbReference type="EMBL" id="KAJ1093745.1"/>
    </source>
</evidence>
<feature type="region of interest" description="Disordered" evidence="1">
    <location>
        <begin position="17"/>
        <end position="122"/>
    </location>
</feature>
<dbReference type="AlphaFoldDB" id="A0AAV7LT42"/>
<gene>
    <name evidence="2" type="ORF">NDU88_006837</name>
</gene>
<feature type="region of interest" description="Disordered" evidence="1">
    <location>
        <begin position="272"/>
        <end position="339"/>
    </location>
</feature>
<keyword evidence="3" id="KW-1185">Reference proteome</keyword>
<accession>A0AAV7LT42</accession>
<reference evidence="2" key="1">
    <citation type="journal article" date="2022" name="bioRxiv">
        <title>Sequencing and chromosome-scale assembly of the giantPleurodeles waltlgenome.</title>
        <authorList>
            <person name="Brown T."/>
            <person name="Elewa A."/>
            <person name="Iarovenko S."/>
            <person name="Subramanian E."/>
            <person name="Araus A.J."/>
            <person name="Petzold A."/>
            <person name="Susuki M."/>
            <person name="Suzuki K.-i.T."/>
            <person name="Hayashi T."/>
            <person name="Toyoda A."/>
            <person name="Oliveira C."/>
            <person name="Osipova E."/>
            <person name="Leigh N.D."/>
            <person name="Simon A."/>
            <person name="Yun M.H."/>
        </authorList>
    </citation>
    <scope>NUCLEOTIDE SEQUENCE</scope>
    <source>
        <strain evidence="2">20211129_DDA</strain>
        <tissue evidence="2">Liver</tissue>
    </source>
</reference>
<sequence length="339" mass="36825">MGSEEKTNMGLLYTISEGLQGWSRPESQLSTNSGELCPQKDQRVQKEPSVDTPDEDSNPGSPRVGQDPSKPNGPKTHPRLAQLRSQIRAQLGSGDQSPGSRMMDLVDKARRRDLEDAASMDGSLADEGHAACHCQVPQTNGLPAEVDRRLQVGLASMRGEMQASLDLMRKELSEEMAALREELRRSIKPQAKKPSDLSHPQGQADKKPDQWKSVFRKVSRREEQEVKVPSKLEGQFKARSVPTLGSQQAPSRNQVLLRAMTTITAKNALAATMGQRSNSDPLEAPPGKVSQPPTIQKPPARAADPSSSSKANGKWNKKMNSQTVTPHPHAGGAPAAKPH</sequence>
<proteinExistence type="predicted"/>
<feature type="region of interest" description="Disordered" evidence="1">
    <location>
        <begin position="186"/>
        <end position="211"/>
    </location>
</feature>
<feature type="compositionally biased region" description="Polar residues" evidence="1">
    <location>
        <begin position="83"/>
        <end position="99"/>
    </location>
</feature>
<organism evidence="2 3">
    <name type="scientific">Pleurodeles waltl</name>
    <name type="common">Iberian ribbed newt</name>
    <dbReference type="NCBI Taxonomy" id="8319"/>
    <lineage>
        <taxon>Eukaryota</taxon>
        <taxon>Metazoa</taxon>
        <taxon>Chordata</taxon>
        <taxon>Craniata</taxon>
        <taxon>Vertebrata</taxon>
        <taxon>Euteleostomi</taxon>
        <taxon>Amphibia</taxon>
        <taxon>Batrachia</taxon>
        <taxon>Caudata</taxon>
        <taxon>Salamandroidea</taxon>
        <taxon>Salamandridae</taxon>
        <taxon>Pleurodelinae</taxon>
        <taxon>Pleurodeles</taxon>
    </lineage>
</organism>
<dbReference type="Proteomes" id="UP001066276">
    <property type="component" value="Chromosome 11"/>
</dbReference>
<evidence type="ECO:0000313" key="3">
    <source>
        <dbReference type="Proteomes" id="UP001066276"/>
    </source>
</evidence>
<feature type="compositionally biased region" description="Basic and acidic residues" evidence="1">
    <location>
        <begin position="104"/>
        <end position="115"/>
    </location>
</feature>